<feature type="compositionally biased region" description="Basic and acidic residues" evidence="4">
    <location>
        <begin position="120"/>
        <end position="129"/>
    </location>
</feature>
<evidence type="ECO:0000259" key="5">
    <source>
        <dbReference type="PROSITE" id="PS50968"/>
    </source>
</evidence>
<keyword evidence="8" id="KW-1185">Reference proteome</keyword>
<evidence type="ECO:0000256" key="2">
    <source>
        <dbReference type="ARBA" id="ARBA00022823"/>
    </source>
</evidence>
<evidence type="ECO:0000313" key="8">
    <source>
        <dbReference type="Proteomes" id="UP000070133"/>
    </source>
</evidence>
<dbReference type="SUPFAM" id="SSF51230">
    <property type="entry name" value="Single hybrid motif"/>
    <property type="match status" value="1"/>
</dbReference>
<dbReference type="GO" id="GO:0045254">
    <property type="term" value="C:pyruvate dehydrogenase complex"/>
    <property type="evidence" value="ECO:0007669"/>
    <property type="project" value="InterPro"/>
</dbReference>
<dbReference type="PROSITE" id="PS51826">
    <property type="entry name" value="PSBD"/>
    <property type="match status" value="1"/>
</dbReference>
<evidence type="ECO:0000256" key="4">
    <source>
        <dbReference type="SAM" id="MobiDB-lite"/>
    </source>
</evidence>
<dbReference type="Gene3D" id="2.40.50.100">
    <property type="match status" value="1"/>
</dbReference>
<accession>A0A139HE79</accession>
<keyword evidence="2" id="KW-0450">Lipoyl</keyword>
<dbReference type="OrthoDB" id="202158at2759"/>
<comment type="similarity">
    <text evidence="1">Belongs to the 2-oxoacid dehydrogenase family.</text>
</comment>
<feature type="domain" description="Peripheral subunit-binding (PSBD)" evidence="6">
    <location>
        <begin position="185"/>
        <end position="225"/>
    </location>
</feature>
<dbReference type="Gene3D" id="4.10.320.10">
    <property type="entry name" value="E3-binding domain"/>
    <property type="match status" value="1"/>
</dbReference>
<organism evidence="7 8">
    <name type="scientific">Pseudocercospora eumusae</name>
    <dbReference type="NCBI Taxonomy" id="321146"/>
    <lineage>
        <taxon>Eukaryota</taxon>
        <taxon>Fungi</taxon>
        <taxon>Dikarya</taxon>
        <taxon>Ascomycota</taxon>
        <taxon>Pezizomycotina</taxon>
        <taxon>Dothideomycetes</taxon>
        <taxon>Dothideomycetidae</taxon>
        <taxon>Mycosphaerellales</taxon>
        <taxon>Mycosphaerellaceae</taxon>
        <taxon>Pseudocercospora</taxon>
    </lineage>
</organism>
<dbReference type="Pfam" id="PF02817">
    <property type="entry name" value="E3_binding"/>
    <property type="match status" value="1"/>
</dbReference>
<evidence type="ECO:0000259" key="6">
    <source>
        <dbReference type="PROSITE" id="PS51826"/>
    </source>
</evidence>
<feature type="region of interest" description="Disordered" evidence="4">
    <location>
        <begin position="120"/>
        <end position="184"/>
    </location>
</feature>
<evidence type="ECO:0008006" key="9">
    <source>
        <dbReference type="Google" id="ProtNLM"/>
    </source>
</evidence>
<proteinExistence type="inferred from homology"/>
<keyword evidence="3" id="KW-0809">Transit peptide</keyword>
<dbReference type="PROSITE" id="PS50968">
    <property type="entry name" value="BIOTINYL_LIPOYL"/>
    <property type="match status" value="1"/>
</dbReference>
<dbReference type="AlphaFoldDB" id="A0A139HE79"/>
<dbReference type="CDD" id="cd06849">
    <property type="entry name" value="lipoyl_domain"/>
    <property type="match status" value="1"/>
</dbReference>
<dbReference type="InterPro" id="IPR000089">
    <property type="entry name" value="Biotin_lipoyl"/>
</dbReference>
<dbReference type="InterPro" id="IPR011053">
    <property type="entry name" value="Single_hybrid_motif"/>
</dbReference>
<feature type="compositionally biased region" description="Basic and acidic residues" evidence="4">
    <location>
        <begin position="141"/>
        <end position="152"/>
    </location>
</feature>
<dbReference type="GO" id="GO:0004742">
    <property type="term" value="F:dihydrolipoyllysine-residue acetyltransferase activity"/>
    <property type="evidence" value="ECO:0007669"/>
    <property type="project" value="TreeGrafter"/>
</dbReference>
<reference evidence="7 8" key="1">
    <citation type="submission" date="2015-07" db="EMBL/GenBank/DDBJ databases">
        <title>Comparative genomics of the Sigatoka disease complex on banana suggests a link between parallel evolutionary changes in Pseudocercospora fijiensis and Pseudocercospora eumusae and increased virulence on the banana host.</title>
        <authorList>
            <person name="Chang T.-C."/>
            <person name="Salvucci A."/>
            <person name="Crous P.W."/>
            <person name="Stergiopoulos I."/>
        </authorList>
    </citation>
    <scope>NUCLEOTIDE SEQUENCE [LARGE SCALE GENOMIC DNA]</scope>
    <source>
        <strain evidence="7 8">CBS 114824</strain>
    </source>
</reference>
<dbReference type="SUPFAM" id="SSF47005">
    <property type="entry name" value="Peripheral subunit-binding domain of 2-oxo acid dehydrogenase complex"/>
    <property type="match status" value="1"/>
</dbReference>
<dbReference type="EMBL" id="LFZN01000068">
    <property type="protein sequence ID" value="KXT00712.1"/>
    <property type="molecule type" value="Genomic_DNA"/>
</dbReference>
<evidence type="ECO:0000256" key="1">
    <source>
        <dbReference type="ARBA" id="ARBA00007317"/>
    </source>
</evidence>
<protein>
    <recommendedName>
        <fullName evidence="9">Dihydrolipoamide acetyltransferase component of pyruvate dehydrogenase complex</fullName>
    </recommendedName>
</protein>
<dbReference type="Pfam" id="PF00364">
    <property type="entry name" value="Biotin_lipoyl"/>
    <property type="match status" value="1"/>
</dbReference>
<sequence length="438" mass="47111">MAGVANTARMSARIAGRCATKTAAWRGFHVSQGAAAAQNYAMPALSPTMTEGNIASWRMKEGDSFTAGDVILEIETDKATMDVEAQDDGILMKIMKPDGTKGVKVGERIAVLAEKGDDISSLELPKEESAPQQKEAQQPKQEAKKEERKLPSKQDQSSAQTAEKGAQKVGQEGKQLGSPRSRKYPLYPSVEAMLHQNGISEKDADSIPASGPQGRLLKGDVLAYLGKIEKDYPAECSKRLEKLSHLDLSNIQLAKKAEVKPELPKAAEKAAAPEPPKETEIGLRISLSQVIATQKRVQDTLGIRLPLSTLIARASEMANEDLPLSKTRTPTADELFNSILGLNQVETSSKGAYFPLITGLTPAPIIAPKAAKNSDIIDILAAPKAKKAAPRSAVVPAGISTDDNIFSVMAKPGDESRATEYLERMKLMLEREPGRLVL</sequence>
<comment type="caution">
    <text evidence="7">The sequence shown here is derived from an EMBL/GenBank/DDBJ whole genome shotgun (WGS) entry which is preliminary data.</text>
</comment>
<evidence type="ECO:0000256" key="3">
    <source>
        <dbReference type="ARBA" id="ARBA00022946"/>
    </source>
</evidence>
<evidence type="ECO:0000313" key="7">
    <source>
        <dbReference type="EMBL" id="KXT00712.1"/>
    </source>
</evidence>
<dbReference type="InterPro" id="IPR036625">
    <property type="entry name" value="E3-bd_dom_sf"/>
</dbReference>
<dbReference type="STRING" id="321146.A0A139HE79"/>
<dbReference type="GO" id="GO:0006086">
    <property type="term" value="P:pyruvate decarboxylation to acetyl-CoA"/>
    <property type="evidence" value="ECO:0007669"/>
    <property type="project" value="InterPro"/>
</dbReference>
<dbReference type="InterPro" id="IPR004167">
    <property type="entry name" value="PSBD"/>
</dbReference>
<dbReference type="Proteomes" id="UP000070133">
    <property type="component" value="Unassembled WGS sequence"/>
</dbReference>
<dbReference type="FunFam" id="2.40.50.100:FF:000010">
    <property type="entry name" value="Acetyltransferase component of pyruvate dehydrogenase complex"/>
    <property type="match status" value="1"/>
</dbReference>
<dbReference type="PANTHER" id="PTHR23151">
    <property type="entry name" value="DIHYDROLIPOAMIDE ACETYL/SUCCINYL-TRANSFERASE-RELATED"/>
    <property type="match status" value="1"/>
</dbReference>
<dbReference type="PROSITE" id="PS00189">
    <property type="entry name" value="LIPOYL"/>
    <property type="match status" value="1"/>
</dbReference>
<feature type="domain" description="Lipoyl-binding" evidence="5">
    <location>
        <begin position="37"/>
        <end position="113"/>
    </location>
</feature>
<dbReference type="InterPro" id="IPR045257">
    <property type="entry name" value="E2/Pdx1"/>
</dbReference>
<dbReference type="PANTHER" id="PTHR23151:SF82">
    <property type="entry name" value="PYRUVATE DEHYDROGENASE COMPLEX PROTEIN X COMPONENT, MITOCHONDRIAL"/>
    <property type="match status" value="1"/>
</dbReference>
<dbReference type="InterPro" id="IPR003016">
    <property type="entry name" value="2-oxoA_DH_lipoyl-BS"/>
</dbReference>
<feature type="compositionally biased region" description="Low complexity" evidence="4">
    <location>
        <begin position="130"/>
        <end position="140"/>
    </location>
</feature>
<gene>
    <name evidence="7" type="ORF">AC578_8231</name>
</gene>
<name>A0A139HE79_9PEZI</name>